<evidence type="ECO:0000313" key="3">
    <source>
        <dbReference type="EMBL" id="OGG11958.1"/>
    </source>
</evidence>
<comment type="similarity">
    <text evidence="1">Belongs to the NAD(P)-dependent epimerase/dehydratase family.</text>
</comment>
<feature type="domain" description="NAD-dependent epimerase/dehydratase" evidence="2">
    <location>
        <begin position="11"/>
        <end position="100"/>
    </location>
</feature>
<dbReference type="SUPFAM" id="SSF51735">
    <property type="entry name" value="NAD(P)-binding Rossmann-fold domains"/>
    <property type="match status" value="1"/>
</dbReference>
<dbReference type="InterPro" id="IPR001509">
    <property type="entry name" value="Epimerase_deHydtase"/>
</dbReference>
<dbReference type="Gene3D" id="3.40.50.720">
    <property type="entry name" value="NAD(P)-binding Rossmann-like Domain"/>
    <property type="match status" value="1"/>
</dbReference>
<proteinExistence type="inferred from homology"/>
<gene>
    <name evidence="3" type="ORF">A2Z00_04080</name>
</gene>
<name>A0A1F5ZHG0_9BACT</name>
<dbReference type="Pfam" id="PF01370">
    <property type="entry name" value="Epimerase"/>
    <property type="match status" value="1"/>
</dbReference>
<sequence>MKETAFGESIPNDSYGLSKYLISLLAAKRSHILTFRLFGVYGPREDYRIKFISNAIVKHLLGIPIVIKQDVLFDYLYIDDLVQIVRYALTHHLRHAVYNVTPDESITLSDIVSIIQKVGRLEVPVSVATPGYNFQYTGDNGRLRKELPHFRFHTYEEGMGALYQYYRKSRKHLDEKSIRRDEYFTQCIVRK</sequence>
<dbReference type="EMBL" id="MFIZ01000009">
    <property type="protein sequence ID" value="OGG11958.1"/>
    <property type="molecule type" value="Genomic_DNA"/>
</dbReference>
<evidence type="ECO:0000259" key="2">
    <source>
        <dbReference type="Pfam" id="PF01370"/>
    </source>
</evidence>
<dbReference type="InterPro" id="IPR036291">
    <property type="entry name" value="NAD(P)-bd_dom_sf"/>
</dbReference>
<organism evidence="3 4">
    <name type="scientific">Candidatus Gottesmanbacteria bacterium RBG_13_45_10</name>
    <dbReference type="NCBI Taxonomy" id="1798370"/>
    <lineage>
        <taxon>Bacteria</taxon>
        <taxon>Candidatus Gottesmaniibacteriota</taxon>
    </lineage>
</organism>
<evidence type="ECO:0000256" key="1">
    <source>
        <dbReference type="ARBA" id="ARBA00007637"/>
    </source>
</evidence>
<dbReference type="STRING" id="1798370.A2Z00_04080"/>
<reference evidence="3 4" key="1">
    <citation type="journal article" date="2016" name="Nat. Commun.">
        <title>Thousands of microbial genomes shed light on interconnected biogeochemical processes in an aquifer system.</title>
        <authorList>
            <person name="Anantharaman K."/>
            <person name="Brown C.T."/>
            <person name="Hug L.A."/>
            <person name="Sharon I."/>
            <person name="Castelle C.J."/>
            <person name="Probst A.J."/>
            <person name="Thomas B.C."/>
            <person name="Singh A."/>
            <person name="Wilkins M.J."/>
            <person name="Karaoz U."/>
            <person name="Brodie E.L."/>
            <person name="Williams K.H."/>
            <person name="Hubbard S.S."/>
            <person name="Banfield J.F."/>
        </authorList>
    </citation>
    <scope>NUCLEOTIDE SEQUENCE [LARGE SCALE GENOMIC DNA]</scope>
</reference>
<dbReference type="AlphaFoldDB" id="A0A1F5ZHG0"/>
<protein>
    <recommendedName>
        <fullName evidence="2">NAD-dependent epimerase/dehydratase domain-containing protein</fullName>
    </recommendedName>
</protein>
<accession>A0A1F5ZHG0</accession>
<evidence type="ECO:0000313" key="4">
    <source>
        <dbReference type="Proteomes" id="UP000177268"/>
    </source>
</evidence>
<dbReference type="PANTHER" id="PTHR43000">
    <property type="entry name" value="DTDP-D-GLUCOSE 4,6-DEHYDRATASE-RELATED"/>
    <property type="match status" value="1"/>
</dbReference>
<comment type="caution">
    <text evidence="3">The sequence shown here is derived from an EMBL/GenBank/DDBJ whole genome shotgun (WGS) entry which is preliminary data.</text>
</comment>
<dbReference type="Proteomes" id="UP000177268">
    <property type="component" value="Unassembled WGS sequence"/>
</dbReference>